<evidence type="ECO:0000313" key="11">
    <source>
        <dbReference type="EMBL" id="KVH98769.1"/>
    </source>
</evidence>
<proteinExistence type="predicted"/>
<evidence type="ECO:0000256" key="3">
    <source>
        <dbReference type="ARBA" id="ARBA00022741"/>
    </source>
</evidence>
<evidence type="ECO:0000256" key="9">
    <source>
        <dbReference type="SAM" id="MobiDB-lite"/>
    </source>
</evidence>
<dbReference type="InterPro" id="IPR002423">
    <property type="entry name" value="Cpn60/GroEL/TCP-1"/>
</dbReference>
<dbReference type="PANTHER" id="PTHR45748">
    <property type="entry name" value="1-PHOSPHATIDYLINOSITOL 3-PHOSPHATE 5-KINASE-RELATED"/>
    <property type="match status" value="1"/>
</dbReference>
<dbReference type="PROSITE" id="PS51455">
    <property type="entry name" value="PIPK"/>
    <property type="match status" value="1"/>
</dbReference>
<dbReference type="Pfam" id="PF01504">
    <property type="entry name" value="PIP5K"/>
    <property type="match status" value="2"/>
</dbReference>
<sequence>MTHYNSISPPASISLAVSMAKSEDDHHDDAPLNSRSLEKEATIETFRSHRNGSIGLDVVENNLMEINNIKNRFAEEEPEPVKTVKYETETYYPSIDDFQIWLPPEADDQEDDVEGSVVNYEDDDDDDEEEFGDGMKWGKPSNLSSFRQEGSGSIRFREEKRRAMDEVMSGKFKVLVEHLLNSMGISCSRNDGDTWVDTVTSLSWEAASFMKPDAFEGKAMDPDGYVKVKCIATGSRSQSEVFKGLVFKKHAAHKHMPTRFKRPKLLLIKGALSGSDGFSSFESMKQEKNRLDTVIGMIEKCNPNVVLVEKTVSRDIQEFILAKGMTLVLEMKMHRLERVARCTGSPILSSDKLSDEKLRQCDSFYFEKIIEEHAAVCESGKRPRKTLMFLEGCPKRMGCTILLKGSHSDELKKIKSVVQFAVVMAFHLILESSFLLNQRAMFSTISPIGVAMFSTNTPIEEIIPSISNQPLDLGFNDSNIPVAKESNAGTDSVNAMDVPISTEFQEKGSESAELEGDTLLSYEPYNPVFLSGLSSLSASLKKVVGFPLFNPNQSMSTYLGSNGVNSPDQTGTSVQVLSSLEAVDTADVGAKVSSDEDKILDNDQLHFSLTSSKDSSETKGSDEQMQNKDDISTVLESESILVLMSKRNATRGIICEHNRFSCIKFYRNFDVPLGKFLRDNLLDQLSFSVLLLNLNYFKHYFLFSNLSYLSETMQKILCRTCDEPPEAHSYYYAHHDMQLTIQVRRLPMDKHLPGENEGKLWMWSSCGKCKPCNGSLKSTKRVLVSTAARSLSFGKFLELGFSNHSCDIPSSCGHFFHRDYFHFFGLGSMVAMFRYSLVATYSVSLPHWKVEFSNSIGGKFLKKEVEDVYEEGLSMFAEVERSLRKMEFEFVGSMLNLQGSLKKFSDIQEMLNRERDQFEVDMKNTANYGNTDDASKNNWVYKPLCLNHVQWELLLESCIWDQRLHSLLSSDLRAVNPKSIEEDDSSGHGPEGEVVVAQCGEEDSDDIAELKSNLETPEESGSLLKEISIEGEALSNQDVFIESGSSNHSEVGEENGLNYTRAFSSRVGKSGKASVSEDAARNTVSDVKGRFSFSLSAKLEDPKGWMWTPFQQIQSAYMNDLQRGYLPEFEPINSYTAGSRIYKMITEEGSRLHFPLDAGNYMVSDYDDELSSIIACALAFLKDQNISPEDLDEEKNSYGSSQKISSLPSSNWSSFGSVDADTSLGLPSEESHFFSFDGLELLDSVASSRYLHPVVSMGRLASKAKYSVACLFANDFLQLRSQCGLSELDFVASLSRCKHWDAKGGKSKSFFAKTLDDRFIIKEIKKTESYSFLEFASDYFGYMNECFKLGNQTCLAKILGIYQVKKRKSGAKHDLMVMENITYRRNVIRQYDLKGALHARFNSAVDGEGDVLLDQNFVNDMNVSPLYVNRKAKRNLQRAVWNDTAFLNSINVMDYSLLVGVDAEERELVCGIIDYVRQYTWDKQLENWVKLFVVPKNHLPTVISPKEYKKRFRKFIDTHFLSVPDDWCSQRSSNPCSLCGSACSHSNSSSSSHG</sequence>
<dbReference type="SMART" id="SM00330">
    <property type="entry name" value="PIPKc"/>
    <property type="match status" value="1"/>
</dbReference>
<keyword evidence="3 8" id="KW-0547">Nucleotide-binding</keyword>
<dbReference type="OMA" id="QCHAKRN"/>
<evidence type="ECO:0000256" key="8">
    <source>
        <dbReference type="PROSITE-ProRule" id="PRU00781"/>
    </source>
</evidence>
<evidence type="ECO:0000313" key="12">
    <source>
        <dbReference type="Proteomes" id="UP000243975"/>
    </source>
</evidence>
<dbReference type="Gene3D" id="3.30.810.10">
    <property type="entry name" value="2-Layer Sandwich"/>
    <property type="match status" value="1"/>
</dbReference>
<feature type="domain" description="PIPK" evidence="10">
    <location>
        <begin position="1196"/>
        <end position="1520"/>
    </location>
</feature>
<protein>
    <recommendedName>
        <fullName evidence="1">1-phosphatidylinositol-3-phosphate 5-kinase</fullName>
        <ecNumber evidence="1">2.7.1.150</ecNumber>
    </recommendedName>
    <alternativeName>
        <fullName evidence="7">Phosphatidylinositol 3-phosphate 5-kinase type III</fullName>
    </alternativeName>
</protein>
<keyword evidence="5 8" id="KW-0067">ATP-binding</keyword>
<dbReference type="EC" id="2.7.1.150" evidence="1"/>
<comment type="subunit">
    <text evidence="6">Component of the PI(3,5)P2 regulatory complex at least composed of ATG18, SAC/FIG4, FAB1 and VAC14.</text>
</comment>
<evidence type="ECO:0000256" key="5">
    <source>
        <dbReference type="ARBA" id="ARBA00022840"/>
    </source>
</evidence>
<dbReference type="Gramene" id="KVH98769">
    <property type="protein sequence ID" value="KVH98769"/>
    <property type="gene ID" value="Ccrd_023004"/>
</dbReference>
<dbReference type="FunFam" id="3.50.7.10:FF:000007">
    <property type="entry name" value="1-phosphatidylinositol 3-phosphate 5-kinase isoform X1"/>
    <property type="match status" value="1"/>
</dbReference>
<comment type="caution">
    <text evidence="11">The sequence shown here is derived from an EMBL/GenBank/DDBJ whole genome shotgun (WGS) entry which is preliminary data.</text>
</comment>
<dbReference type="InterPro" id="IPR027483">
    <property type="entry name" value="PInositol-4-P-4/5-kinase_C_sf"/>
</dbReference>
<dbReference type="CDD" id="cd17300">
    <property type="entry name" value="PIPKc_PIKfyve"/>
    <property type="match status" value="1"/>
</dbReference>
<reference evidence="11 12" key="1">
    <citation type="journal article" date="2016" name="Sci. Rep.">
        <title>The genome sequence of the outbreeding globe artichoke constructed de novo incorporating a phase-aware low-pass sequencing strategy of F1 progeny.</title>
        <authorList>
            <person name="Scaglione D."/>
            <person name="Reyes-Chin-Wo S."/>
            <person name="Acquadro A."/>
            <person name="Froenicke L."/>
            <person name="Portis E."/>
            <person name="Beitel C."/>
            <person name="Tirone M."/>
            <person name="Mauro R."/>
            <person name="Lo Monaco A."/>
            <person name="Mauromicale G."/>
            <person name="Faccioli P."/>
            <person name="Cattivelli L."/>
            <person name="Rieseberg L."/>
            <person name="Michelmore R."/>
            <person name="Lanteri S."/>
        </authorList>
    </citation>
    <scope>NUCLEOTIDE SEQUENCE [LARGE SCALE GENOMIC DNA]</scope>
    <source>
        <strain evidence="11">2C</strain>
    </source>
</reference>
<organism evidence="11 12">
    <name type="scientific">Cynara cardunculus var. scolymus</name>
    <name type="common">Globe artichoke</name>
    <name type="synonym">Cynara scolymus</name>
    <dbReference type="NCBI Taxonomy" id="59895"/>
    <lineage>
        <taxon>Eukaryota</taxon>
        <taxon>Viridiplantae</taxon>
        <taxon>Streptophyta</taxon>
        <taxon>Embryophyta</taxon>
        <taxon>Tracheophyta</taxon>
        <taxon>Spermatophyta</taxon>
        <taxon>Magnoliopsida</taxon>
        <taxon>eudicotyledons</taxon>
        <taxon>Gunneridae</taxon>
        <taxon>Pentapetalae</taxon>
        <taxon>asterids</taxon>
        <taxon>campanulids</taxon>
        <taxon>Asterales</taxon>
        <taxon>Asteraceae</taxon>
        <taxon>Carduoideae</taxon>
        <taxon>Cardueae</taxon>
        <taxon>Carduinae</taxon>
        <taxon>Cynara</taxon>
    </lineage>
</organism>
<dbReference type="Gene3D" id="3.50.7.10">
    <property type="entry name" value="GroEL"/>
    <property type="match status" value="1"/>
</dbReference>
<evidence type="ECO:0000256" key="2">
    <source>
        <dbReference type="ARBA" id="ARBA00022679"/>
    </source>
</evidence>
<dbReference type="FunFam" id="3.30.810.10:FF:000001">
    <property type="entry name" value="1-phosphatidylinositol 3-phosphate 5-kinase FAB1"/>
    <property type="match status" value="1"/>
</dbReference>
<dbReference type="GO" id="GO:0000285">
    <property type="term" value="F:1-phosphatidylinositol-3-phosphate 5-kinase activity"/>
    <property type="evidence" value="ECO:0007669"/>
    <property type="project" value="UniProtKB-EC"/>
</dbReference>
<name>A0A118JYK1_CYNCS</name>
<evidence type="ECO:0000256" key="1">
    <source>
        <dbReference type="ARBA" id="ARBA00012009"/>
    </source>
</evidence>
<evidence type="ECO:0000256" key="6">
    <source>
        <dbReference type="ARBA" id="ARBA00023464"/>
    </source>
</evidence>
<evidence type="ECO:0000256" key="4">
    <source>
        <dbReference type="ARBA" id="ARBA00022777"/>
    </source>
</evidence>
<dbReference type="Proteomes" id="UP000243975">
    <property type="component" value="Unassembled WGS sequence"/>
</dbReference>
<dbReference type="CDD" id="cd03334">
    <property type="entry name" value="Fab1_TCP"/>
    <property type="match status" value="1"/>
</dbReference>
<dbReference type="SUPFAM" id="SSF52029">
    <property type="entry name" value="GroEL apical domain-like"/>
    <property type="match status" value="1"/>
</dbReference>
<dbReference type="SUPFAM" id="SSF56104">
    <property type="entry name" value="SAICAR synthase-like"/>
    <property type="match status" value="1"/>
</dbReference>
<dbReference type="PANTHER" id="PTHR45748:SF4">
    <property type="entry name" value="1-PHOSPHATIDYLINOSITOL-3-PHOSPHATE 5-KINASE FAB1D-RELATED"/>
    <property type="match status" value="1"/>
</dbReference>
<keyword evidence="4 8" id="KW-0418">Kinase</keyword>
<dbReference type="Gene3D" id="3.30.800.10">
    <property type="entry name" value="Phosphatidylinositol Phosphate Kinase II Beta"/>
    <property type="match status" value="1"/>
</dbReference>
<feature type="compositionally biased region" description="Acidic residues" evidence="9">
    <location>
        <begin position="120"/>
        <end position="132"/>
    </location>
</feature>
<accession>A0A118JYK1</accession>
<feature type="region of interest" description="Disordered" evidence="9">
    <location>
        <begin position="610"/>
        <end position="629"/>
    </location>
</feature>
<dbReference type="InterPro" id="IPR027484">
    <property type="entry name" value="PInositol-4-P-5-kinase_N"/>
</dbReference>
<feature type="region of interest" description="Disordered" evidence="9">
    <location>
        <begin position="120"/>
        <end position="139"/>
    </location>
</feature>
<feature type="compositionally biased region" description="Basic and acidic residues" evidence="9">
    <location>
        <begin position="614"/>
        <end position="629"/>
    </location>
</feature>
<dbReference type="InterPro" id="IPR027409">
    <property type="entry name" value="GroEL-like_apical_dom_sf"/>
</dbReference>
<dbReference type="STRING" id="59895.A0A118JYK1"/>
<dbReference type="GO" id="GO:0046854">
    <property type="term" value="P:phosphatidylinositol phosphate biosynthetic process"/>
    <property type="evidence" value="ECO:0007669"/>
    <property type="project" value="TreeGrafter"/>
</dbReference>
<evidence type="ECO:0000256" key="7">
    <source>
        <dbReference type="ARBA" id="ARBA00077223"/>
    </source>
</evidence>
<keyword evidence="12" id="KW-1185">Reference proteome</keyword>
<dbReference type="Pfam" id="PF00118">
    <property type="entry name" value="Cpn60_TCP1"/>
    <property type="match status" value="1"/>
</dbReference>
<evidence type="ECO:0000259" key="10">
    <source>
        <dbReference type="PROSITE" id="PS51455"/>
    </source>
</evidence>
<keyword evidence="2 8" id="KW-0808">Transferase</keyword>
<dbReference type="GO" id="GO:0010008">
    <property type="term" value="C:endosome membrane"/>
    <property type="evidence" value="ECO:0007669"/>
    <property type="project" value="TreeGrafter"/>
</dbReference>
<dbReference type="GO" id="GO:0005524">
    <property type="term" value="F:ATP binding"/>
    <property type="evidence" value="ECO:0007669"/>
    <property type="project" value="UniProtKB-UniRule"/>
</dbReference>
<dbReference type="InterPro" id="IPR002498">
    <property type="entry name" value="PInositol-4-P-4/5-kinase_core"/>
</dbReference>
<gene>
    <name evidence="11" type="ORF">Ccrd_023004</name>
</gene>
<dbReference type="InterPro" id="IPR044769">
    <property type="entry name" value="PIKfyve_PIPKc"/>
</dbReference>
<dbReference type="EMBL" id="LEKV01003711">
    <property type="protein sequence ID" value="KVH98769.1"/>
    <property type="molecule type" value="Genomic_DNA"/>
</dbReference>